<name>A0A8S1PU02_9CILI</name>
<dbReference type="Proteomes" id="UP000692954">
    <property type="component" value="Unassembled WGS sequence"/>
</dbReference>
<organism evidence="1 2">
    <name type="scientific">Paramecium sonneborni</name>
    <dbReference type="NCBI Taxonomy" id="65129"/>
    <lineage>
        <taxon>Eukaryota</taxon>
        <taxon>Sar</taxon>
        <taxon>Alveolata</taxon>
        <taxon>Ciliophora</taxon>
        <taxon>Intramacronucleata</taxon>
        <taxon>Oligohymenophorea</taxon>
        <taxon>Peniculida</taxon>
        <taxon>Parameciidae</taxon>
        <taxon>Paramecium</taxon>
    </lineage>
</organism>
<evidence type="ECO:0000313" key="2">
    <source>
        <dbReference type="Proteomes" id="UP000692954"/>
    </source>
</evidence>
<protein>
    <submittedName>
        <fullName evidence="1">Uncharacterized protein</fullName>
    </submittedName>
</protein>
<sequence>MQLLNLNSNSLIEEIPTEKKLQDETKILLQMKVEDFHKKMQKERNEKLFQKNRQIALIPPILQDDQFNPYLFDENDFEDEETQHINNFIEMEQELETFYLQKI</sequence>
<gene>
    <name evidence="1" type="ORF">PSON_ATCC_30995.1.T0870158</name>
</gene>
<dbReference type="EMBL" id="CAJJDN010000087">
    <property type="protein sequence ID" value="CAD8106787.1"/>
    <property type="molecule type" value="Genomic_DNA"/>
</dbReference>
<accession>A0A8S1PU02</accession>
<proteinExistence type="predicted"/>
<comment type="caution">
    <text evidence="1">The sequence shown here is derived from an EMBL/GenBank/DDBJ whole genome shotgun (WGS) entry which is preliminary data.</text>
</comment>
<dbReference type="AlphaFoldDB" id="A0A8S1PU02"/>
<keyword evidence="2" id="KW-1185">Reference proteome</keyword>
<dbReference type="OrthoDB" id="289954at2759"/>
<evidence type="ECO:0000313" key="1">
    <source>
        <dbReference type="EMBL" id="CAD8106787.1"/>
    </source>
</evidence>
<reference evidence="1" key="1">
    <citation type="submission" date="2021-01" db="EMBL/GenBank/DDBJ databases">
        <authorList>
            <consortium name="Genoscope - CEA"/>
            <person name="William W."/>
        </authorList>
    </citation>
    <scope>NUCLEOTIDE SEQUENCE</scope>
</reference>